<feature type="compositionally biased region" description="Polar residues" evidence="1">
    <location>
        <begin position="12"/>
        <end position="21"/>
    </location>
</feature>
<organism evidence="2">
    <name type="scientific">Arundo donax</name>
    <name type="common">Giant reed</name>
    <name type="synonym">Donax arundinaceus</name>
    <dbReference type="NCBI Taxonomy" id="35708"/>
    <lineage>
        <taxon>Eukaryota</taxon>
        <taxon>Viridiplantae</taxon>
        <taxon>Streptophyta</taxon>
        <taxon>Embryophyta</taxon>
        <taxon>Tracheophyta</taxon>
        <taxon>Spermatophyta</taxon>
        <taxon>Magnoliopsida</taxon>
        <taxon>Liliopsida</taxon>
        <taxon>Poales</taxon>
        <taxon>Poaceae</taxon>
        <taxon>PACMAD clade</taxon>
        <taxon>Arundinoideae</taxon>
        <taxon>Arundineae</taxon>
        <taxon>Arundo</taxon>
    </lineage>
</organism>
<sequence length="21" mass="2374">MTTEDPVRKGTLKTQVTKRAL</sequence>
<accession>A0A0A9BGM7</accession>
<evidence type="ECO:0000313" key="2">
    <source>
        <dbReference type="EMBL" id="JAD60390.1"/>
    </source>
</evidence>
<evidence type="ECO:0000256" key="1">
    <source>
        <dbReference type="SAM" id="MobiDB-lite"/>
    </source>
</evidence>
<name>A0A0A9BGM7_ARUDO</name>
<proteinExistence type="predicted"/>
<dbReference type="EMBL" id="GBRH01237505">
    <property type="protein sequence ID" value="JAD60390.1"/>
    <property type="molecule type" value="Transcribed_RNA"/>
</dbReference>
<reference evidence="2" key="2">
    <citation type="journal article" date="2015" name="Data Brief">
        <title>Shoot transcriptome of the giant reed, Arundo donax.</title>
        <authorList>
            <person name="Barrero R.A."/>
            <person name="Guerrero F.D."/>
            <person name="Moolhuijzen P."/>
            <person name="Goolsby J.A."/>
            <person name="Tidwell J."/>
            <person name="Bellgard S.E."/>
            <person name="Bellgard M.I."/>
        </authorList>
    </citation>
    <scope>NUCLEOTIDE SEQUENCE</scope>
    <source>
        <tissue evidence="2">Shoot tissue taken approximately 20 cm above the soil surface</tissue>
    </source>
</reference>
<reference evidence="2" key="1">
    <citation type="submission" date="2014-09" db="EMBL/GenBank/DDBJ databases">
        <authorList>
            <person name="Magalhaes I.L.F."/>
            <person name="Oliveira U."/>
            <person name="Santos F.R."/>
            <person name="Vidigal T.H.D.A."/>
            <person name="Brescovit A.D."/>
            <person name="Santos A.J."/>
        </authorList>
    </citation>
    <scope>NUCLEOTIDE SEQUENCE</scope>
    <source>
        <tissue evidence="2">Shoot tissue taken approximately 20 cm above the soil surface</tissue>
    </source>
</reference>
<protein>
    <submittedName>
        <fullName evidence="2">Uncharacterized protein</fullName>
    </submittedName>
</protein>
<feature type="region of interest" description="Disordered" evidence="1">
    <location>
        <begin position="1"/>
        <end position="21"/>
    </location>
</feature>
<dbReference type="AlphaFoldDB" id="A0A0A9BGM7"/>